<keyword evidence="4" id="KW-1185">Reference proteome</keyword>
<reference evidence="3 4" key="1">
    <citation type="submission" date="2016-05" db="EMBL/GenBank/DDBJ databases">
        <title>A degradative enzymes factory behind the ericoid mycorrhizal symbiosis.</title>
        <authorList>
            <consortium name="DOE Joint Genome Institute"/>
            <person name="Martino E."/>
            <person name="Morin E."/>
            <person name="Grelet G."/>
            <person name="Kuo A."/>
            <person name="Kohler A."/>
            <person name="Daghino S."/>
            <person name="Barry K."/>
            <person name="Choi C."/>
            <person name="Cichocki N."/>
            <person name="Clum A."/>
            <person name="Copeland A."/>
            <person name="Hainaut M."/>
            <person name="Haridas S."/>
            <person name="Labutti K."/>
            <person name="Lindquist E."/>
            <person name="Lipzen A."/>
            <person name="Khouja H.-R."/>
            <person name="Murat C."/>
            <person name="Ohm R."/>
            <person name="Olson A."/>
            <person name="Spatafora J."/>
            <person name="Veneault-Fourrey C."/>
            <person name="Henrissat B."/>
            <person name="Grigoriev I."/>
            <person name="Martin F."/>
            <person name="Perotto S."/>
        </authorList>
    </citation>
    <scope>NUCLEOTIDE SEQUENCE [LARGE SCALE GENOMIC DNA]</scope>
    <source>
        <strain evidence="3 4">UAMH 7357</strain>
    </source>
</reference>
<organism evidence="3 4">
    <name type="scientific">Hyaloscypha hepaticicola</name>
    <dbReference type="NCBI Taxonomy" id="2082293"/>
    <lineage>
        <taxon>Eukaryota</taxon>
        <taxon>Fungi</taxon>
        <taxon>Dikarya</taxon>
        <taxon>Ascomycota</taxon>
        <taxon>Pezizomycotina</taxon>
        <taxon>Leotiomycetes</taxon>
        <taxon>Helotiales</taxon>
        <taxon>Hyaloscyphaceae</taxon>
        <taxon>Hyaloscypha</taxon>
    </lineage>
</organism>
<evidence type="ECO:0000256" key="1">
    <source>
        <dbReference type="SAM" id="Phobius"/>
    </source>
</evidence>
<evidence type="ECO:0000256" key="2">
    <source>
        <dbReference type="SAM" id="SignalP"/>
    </source>
</evidence>
<gene>
    <name evidence="3" type="ORF">NA56DRAFT_657812</name>
</gene>
<keyword evidence="1" id="KW-0812">Transmembrane</keyword>
<dbReference type="Proteomes" id="UP000235672">
    <property type="component" value="Unassembled WGS sequence"/>
</dbReference>
<dbReference type="OrthoDB" id="3543931at2759"/>
<keyword evidence="1" id="KW-1133">Transmembrane helix</keyword>
<name>A0A2J6Q9Y2_9HELO</name>
<protein>
    <submittedName>
        <fullName evidence="3">Uncharacterized protein</fullName>
    </submittedName>
</protein>
<keyword evidence="1" id="KW-0472">Membrane</keyword>
<accession>A0A2J6Q9Y2</accession>
<feature type="chain" id="PRO_5014405433" evidence="2">
    <location>
        <begin position="22"/>
        <end position="192"/>
    </location>
</feature>
<evidence type="ECO:0000313" key="3">
    <source>
        <dbReference type="EMBL" id="PMD23061.1"/>
    </source>
</evidence>
<dbReference type="AlphaFoldDB" id="A0A2J6Q9Y2"/>
<feature type="transmembrane region" description="Helical" evidence="1">
    <location>
        <begin position="173"/>
        <end position="191"/>
    </location>
</feature>
<dbReference type="EMBL" id="KZ613476">
    <property type="protein sequence ID" value="PMD23061.1"/>
    <property type="molecule type" value="Genomic_DNA"/>
</dbReference>
<sequence>MLPATLLIASLTLPWIAKSSASVCIPSAEGYQFDTFTTIYNSFCRDLSKEGFAVSPEVYGVPVVSLSFVPTTKANRCDQVTCFSTFRTLIQSCSMNNYSVWGTGSLDAGCERFNFTVTVSHSTLNSEGSATNAIGASATGTPVLLSLASTPTTTKKPTTKKPVVRSTAMGDSIIFPVSGASLLGVAFIFCFL</sequence>
<proteinExistence type="predicted"/>
<feature type="signal peptide" evidence="2">
    <location>
        <begin position="1"/>
        <end position="21"/>
    </location>
</feature>
<keyword evidence="2" id="KW-0732">Signal</keyword>
<evidence type="ECO:0000313" key="4">
    <source>
        <dbReference type="Proteomes" id="UP000235672"/>
    </source>
</evidence>